<evidence type="ECO:0000313" key="2">
    <source>
        <dbReference type="EMBL" id="SVB57345.1"/>
    </source>
</evidence>
<proteinExistence type="predicted"/>
<organism evidence="2">
    <name type="scientific">marine metagenome</name>
    <dbReference type="NCBI Taxonomy" id="408172"/>
    <lineage>
        <taxon>unclassified sequences</taxon>
        <taxon>metagenomes</taxon>
        <taxon>ecological metagenomes</taxon>
    </lineage>
</organism>
<feature type="non-terminal residue" evidence="2">
    <location>
        <position position="534"/>
    </location>
</feature>
<evidence type="ECO:0008006" key="3">
    <source>
        <dbReference type="Google" id="ProtNLM"/>
    </source>
</evidence>
<gene>
    <name evidence="2" type="ORF">METZ01_LOCUS210199</name>
</gene>
<keyword evidence="1" id="KW-0472">Membrane</keyword>
<name>A0A382F3U0_9ZZZZ</name>
<feature type="transmembrane region" description="Helical" evidence="1">
    <location>
        <begin position="421"/>
        <end position="441"/>
    </location>
</feature>
<feature type="transmembrane region" description="Helical" evidence="1">
    <location>
        <begin position="13"/>
        <end position="35"/>
    </location>
</feature>
<reference evidence="2" key="1">
    <citation type="submission" date="2018-05" db="EMBL/GenBank/DDBJ databases">
        <authorList>
            <person name="Lanie J.A."/>
            <person name="Ng W.-L."/>
            <person name="Kazmierczak K.M."/>
            <person name="Andrzejewski T.M."/>
            <person name="Davidsen T.M."/>
            <person name="Wayne K.J."/>
            <person name="Tettelin H."/>
            <person name="Glass J.I."/>
            <person name="Rusch D."/>
            <person name="Podicherti R."/>
            <person name="Tsui H.-C.T."/>
            <person name="Winkler M.E."/>
        </authorList>
    </citation>
    <scope>NUCLEOTIDE SEQUENCE</scope>
</reference>
<keyword evidence="1" id="KW-0812">Transmembrane</keyword>
<evidence type="ECO:0000256" key="1">
    <source>
        <dbReference type="SAM" id="Phobius"/>
    </source>
</evidence>
<sequence>MTVEEDQGERSRFGLYIASSLVLILLLTLLLPMVFSSNKETAYSAYVFESAEDENMRLAQLNLMAETLGETGDDYTIANTMSTPMLVNDWQNPHRTLLAIIAPEKPIDETEANKIYEFVTERGGKVIIAADNTNANRVAAKFGVTYFDDPMYDIDHYWNEYDVEGDANPPNAKNVWSLASIQQSLTDTDEDGLGVMTESEQRQGCESSQLTQHLYQGCRMPVMFRQPTGIKVEDHCQNSEHTCEVKVLAQASVSAFIDVAGDGDSGNTLNPAPGDLALVVRIDFPGITAQDYKKDNSGSLSDIDVTGSILFVSDQTAFSNRLWDFDEAHATGMRNECEVAESSCWQGRLTGNTLWDGNKHYFRAIIYSMMEFDNQQLSNTVKLSHSNFHIVFDESRHVTGVLSAPFTDAMATIVLLTSDAFLKWLIILNILLLLLVAIMVVPEKPNWRHVFDLTRFRERPDKLDPGTYRQRVQEALMSKVRIFYDLTRDEMALKPPAEVQTMIGNPRLVELAYSQNRTYSPQELRELLQTIRRW</sequence>
<keyword evidence="1" id="KW-1133">Transmembrane helix</keyword>
<accession>A0A382F3U0</accession>
<dbReference type="AlphaFoldDB" id="A0A382F3U0"/>
<dbReference type="EMBL" id="UINC01047723">
    <property type="protein sequence ID" value="SVB57345.1"/>
    <property type="molecule type" value="Genomic_DNA"/>
</dbReference>
<protein>
    <recommendedName>
        <fullName evidence="3">DUF4350 domain-containing protein</fullName>
    </recommendedName>
</protein>